<dbReference type="InterPro" id="IPR029044">
    <property type="entry name" value="Nucleotide-diphossugar_trans"/>
</dbReference>
<dbReference type="EMBL" id="OZ019910">
    <property type="protein sequence ID" value="CAK9211450.1"/>
    <property type="molecule type" value="Genomic_DNA"/>
</dbReference>
<keyword evidence="4" id="KW-0808">Transferase</keyword>
<evidence type="ECO:0000256" key="5">
    <source>
        <dbReference type="SAM" id="MobiDB-lite"/>
    </source>
</evidence>
<comment type="similarity">
    <text evidence="2">Belongs to the glycosyltransferase 34 family.</text>
</comment>
<feature type="transmembrane region" description="Helical" evidence="6">
    <location>
        <begin position="7"/>
        <end position="24"/>
    </location>
</feature>
<evidence type="ECO:0000256" key="3">
    <source>
        <dbReference type="ARBA" id="ARBA00022676"/>
    </source>
</evidence>
<organism evidence="7 8">
    <name type="scientific">Sphagnum troendelagicum</name>
    <dbReference type="NCBI Taxonomy" id="128251"/>
    <lineage>
        <taxon>Eukaryota</taxon>
        <taxon>Viridiplantae</taxon>
        <taxon>Streptophyta</taxon>
        <taxon>Embryophyta</taxon>
        <taxon>Bryophyta</taxon>
        <taxon>Sphagnophytina</taxon>
        <taxon>Sphagnopsida</taxon>
        <taxon>Sphagnales</taxon>
        <taxon>Sphagnaceae</taxon>
        <taxon>Sphagnum</taxon>
    </lineage>
</organism>
<reference evidence="7" key="1">
    <citation type="submission" date="2024-02" db="EMBL/GenBank/DDBJ databases">
        <authorList>
            <consortium name="ELIXIR-Norway"/>
            <consortium name="Elixir Norway"/>
        </authorList>
    </citation>
    <scope>NUCLEOTIDE SEQUENCE</scope>
</reference>
<evidence type="ECO:0000256" key="6">
    <source>
        <dbReference type="SAM" id="Phobius"/>
    </source>
</evidence>
<name>A0ABP0U2W4_9BRYO</name>
<dbReference type="Gene3D" id="3.90.550.10">
    <property type="entry name" value="Spore Coat Polysaccharide Biosynthesis Protein SpsA, Chain A"/>
    <property type="match status" value="1"/>
</dbReference>
<dbReference type="SUPFAM" id="SSF53448">
    <property type="entry name" value="Nucleotide-diphospho-sugar transferases"/>
    <property type="match status" value="1"/>
</dbReference>
<gene>
    <name evidence="7" type="ORF">CSSPTR1EN2_LOCUS10680</name>
</gene>
<keyword evidence="6" id="KW-1133">Transmembrane helix</keyword>
<comment type="subcellular location">
    <subcellularLocation>
        <location evidence="1">Golgi apparatus membrane</location>
        <topology evidence="1">Single-pass type II membrane protein</topology>
    </subcellularLocation>
</comment>
<feature type="region of interest" description="Disordered" evidence="5">
    <location>
        <begin position="406"/>
        <end position="426"/>
    </location>
</feature>
<evidence type="ECO:0000256" key="1">
    <source>
        <dbReference type="ARBA" id="ARBA00004323"/>
    </source>
</evidence>
<dbReference type="InterPro" id="IPR008630">
    <property type="entry name" value="Glyco_trans_34"/>
</dbReference>
<sequence>MRTSQYNAIYIICATVAACTYLMWRISSQIDINGFDTDFTQGAGGEEAPDEVRRLLTEIDQKLQRILKSNKKFTKFGPRVEDWDAQREIAKAKKRSNAANQSSESSKPLILLITSSHPHSCAHERGDEMLLKSIKNKMDYCRLHDIELFYNLDKIDDEMTSWWVKVFLTHMLMLKHPEVDWIWWMDSDAIFTDMSFEIPFHKYANHNMVMHGWDDAVYDKRSWIGLNAGVFILRNCQWSMDLLHAWAPMSPKGAVRNAIGPLLSKALPGRPVNEADDQSALAYLMLTDREKWGSKVYLENSYYFQGYWRLLTEKFEEMMAKYKPGLYGDERWPFITHFVGCEFCEGAVNPEYSSELCISQMERAVNFADNQVLSLYGFKHPTLRANSVRPVARQATTSLFVSTYLPSSSPAPTSLQDLNRSSKDSF</sequence>
<keyword evidence="8" id="KW-1185">Reference proteome</keyword>
<protein>
    <submittedName>
        <fullName evidence="7">Uncharacterized protein</fullName>
    </submittedName>
</protein>
<keyword evidence="6" id="KW-0472">Membrane</keyword>
<dbReference type="PANTHER" id="PTHR31311">
    <property type="entry name" value="XYLOGLUCAN 6-XYLOSYLTRANSFERASE 5-RELATED-RELATED"/>
    <property type="match status" value="1"/>
</dbReference>
<accession>A0ABP0U2W4</accession>
<dbReference type="PANTHER" id="PTHR31311:SF44">
    <property type="entry name" value="GLYCOSYLTRANSFERASE 2-RELATED"/>
    <property type="match status" value="1"/>
</dbReference>
<evidence type="ECO:0000256" key="2">
    <source>
        <dbReference type="ARBA" id="ARBA00005664"/>
    </source>
</evidence>
<evidence type="ECO:0000256" key="4">
    <source>
        <dbReference type="ARBA" id="ARBA00022679"/>
    </source>
</evidence>
<keyword evidence="3" id="KW-0328">Glycosyltransferase</keyword>
<proteinExistence type="inferred from homology"/>
<dbReference type="Pfam" id="PF05637">
    <property type="entry name" value="Glyco_transf_34"/>
    <property type="match status" value="1"/>
</dbReference>
<dbReference type="Proteomes" id="UP001497512">
    <property type="component" value="Chromosome 18"/>
</dbReference>
<evidence type="ECO:0000313" key="8">
    <source>
        <dbReference type="Proteomes" id="UP001497512"/>
    </source>
</evidence>
<evidence type="ECO:0000313" key="7">
    <source>
        <dbReference type="EMBL" id="CAK9211450.1"/>
    </source>
</evidence>
<keyword evidence="6" id="KW-0812">Transmembrane</keyword>
<feature type="compositionally biased region" description="Polar residues" evidence="5">
    <location>
        <begin position="406"/>
        <end position="419"/>
    </location>
</feature>
<dbReference type="PROSITE" id="PS51257">
    <property type="entry name" value="PROKAR_LIPOPROTEIN"/>
    <property type="match status" value="1"/>
</dbReference>